<proteinExistence type="predicted"/>
<evidence type="ECO:0000313" key="1">
    <source>
        <dbReference type="EMBL" id="GAA52013.1"/>
    </source>
</evidence>
<dbReference type="Proteomes" id="UP000008909">
    <property type="component" value="Unassembled WGS sequence"/>
</dbReference>
<sequence>MRINRRCWRTTLRHWLGLIPNRYLVDTQMTQNLTNGCTGANSGSGFQPEGVTLNGNGECNGHKQCNGHSECNGHEPVKQNGSQTLVSKPGRFICRGHYDDLVHLSAETGYLIWIEPASSMRVLFTYGNTQCDFLCYLEPEVPGVSISLLHDEQTYDQRTHGRHYHRPTPFHSGMSASSAGATGTRHSCLRTVLNPYSYAVDSSDGQCFVELRALPENQLKSIKEPIKRPFKLNFQLVL</sequence>
<name>G7YGD0_CLOSI</name>
<dbReference type="EMBL" id="DF143230">
    <property type="protein sequence ID" value="GAA52013.1"/>
    <property type="molecule type" value="Genomic_DNA"/>
</dbReference>
<keyword evidence="2" id="KW-1185">Reference proteome</keyword>
<organism evidence="1 2">
    <name type="scientific">Clonorchis sinensis</name>
    <name type="common">Chinese liver fluke</name>
    <dbReference type="NCBI Taxonomy" id="79923"/>
    <lineage>
        <taxon>Eukaryota</taxon>
        <taxon>Metazoa</taxon>
        <taxon>Spiralia</taxon>
        <taxon>Lophotrochozoa</taxon>
        <taxon>Platyhelminthes</taxon>
        <taxon>Trematoda</taxon>
        <taxon>Digenea</taxon>
        <taxon>Opisthorchiida</taxon>
        <taxon>Opisthorchiata</taxon>
        <taxon>Opisthorchiidae</taxon>
        <taxon>Clonorchis</taxon>
    </lineage>
</organism>
<evidence type="ECO:0000313" key="2">
    <source>
        <dbReference type="Proteomes" id="UP000008909"/>
    </source>
</evidence>
<gene>
    <name evidence="1" type="ORF">CLF_107222</name>
</gene>
<accession>G7YGD0</accession>
<reference evidence="1" key="1">
    <citation type="journal article" date="2011" name="Genome Biol.">
        <title>The draft genome of the carcinogenic human liver fluke Clonorchis sinensis.</title>
        <authorList>
            <person name="Wang X."/>
            <person name="Chen W."/>
            <person name="Huang Y."/>
            <person name="Sun J."/>
            <person name="Men J."/>
            <person name="Liu H."/>
            <person name="Luo F."/>
            <person name="Guo L."/>
            <person name="Lv X."/>
            <person name="Deng C."/>
            <person name="Zhou C."/>
            <person name="Fan Y."/>
            <person name="Li X."/>
            <person name="Huang L."/>
            <person name="Hu Y."/>
            <person name="Liang C."/>
            <person name="Hu X."/>
            <person name="Xu J."/>
            <person name="Yu X."/>
        </authorList>
    </citation>
    <scope>NUCLEOTIDE SEQUENCE [LARGE SCALE GENOMIC DNA]</scope>
    <source>
        <strain evidence="1">Henan</strain>
    </source>
</reference>
<dbReference type="AlphaFoldDB" id="G7YGD0"/>
<protein>
    <submittedName>
        <fullName evidence="1">Uncharacterized protein</fullName>
    </submittedName>
</protein>
<reference key="2">
    <citation type="submission" date="2011-10" db="EMBL/GenBank/DDBJ databases">
        <title>The genome and transcriptome sequence of Clonorchis sinensis provide insights into the carcinogenic liver fluke.</title>
        <authorList>
            <person name="Wang X."/>
            <person name="Huang Y."/>
            <person name="Chen W."/>
            <person name="Liu H."/>
            <person name="Guo L."/>
            <person name="Chen Y."/>
            <person name="Luo F."/>
            <person name="Zhou W."/>
            <person name="Sun J."/>
            <person name="Mao Q."/>
            <person name="Liang P."/>
            <person name="Zhou C."/>
            <person name="Tian Y."/>
            <person name="Men J."/>
            <person name="Lv X."/>
            <person name="Huang L."/>
            <person name="Zhou J."/>
            <person name="Hu Y."/>
            <person name="Li R."/>
            <person name="Zhang F."/>
            <person name="Lei H."/>
            <person name="Li X."/>
            <person name="Hu X."/>
            <person name="Liang C."/>
            <person name="Xu J."/>
            <person name="Wu Z."/>
            <person name="Yu X."/>
        </authorList>
    </citation>
    <scope>NUCLEOTIDE SEQUENCE</scope>
    <source>
        <strain>Henan</strain>
    </source>
</reference>